<gene>
    <name evidence="1" type="ORF">NLG97_g5729</name>
</gene>
<sequence>MTAAAEYNGTTGTADAGYSSHVGDLNIFYDTGHMTFIVISAVLVLLMIPGVGFFYSGLARRKSALQLVLLSMLSVAVIGFQWFFWGYSLTFSRTGNAFLGDLTQFGLMKTLAQPNGASSTPDILFCLYQGMFAAITPALAIGAVADRGRMLPAIVFMFIWSTVVYDPIAYWTWNANGWLMKLPSYDFAGGGPVHVASGACALAYSLMLGKRVGYSNNQGLPYRPHSVTNVLLGTVFLWVGWFGFNGGSALAMNIRAIMACYVTHLAASCAGITWVLLDYRLERKWSTIGFCSGAISGLVAITPAAGFVPSWAAVPIGVIGAVCCNFATKLKFLIGIDDALDIFAVHGVGGIVGNLLTGIFGASYIASLDGGEFKPIGWIEGNWVQLGNQLAGTCACFGWSFTLSCIILFLMNLVPGLSLRVSSAEEDVGIDDAQLGEFAYDYVELKRNFNDMGLASDSASSTTEKVASPVSASAGCNLCALACAGAKAWIRRYEKETQRSYWVEMSHVNDRVLFDESIWLAQRYGGGSGFVVLASIRETSMCGFTVIAGVGLGIESPNTATMQPIVPMILDSSAQESLDTARSWLEDCYGNHDGCPKAETFDLPSRVLEIGMHGDIIRLVDGASAQRGKYATLSYCWGKDMTQVQTTRDTLDIHKAGISVSRLPKSLRDAVTISRHLGVHYLWIDSLCIIQDDKRDWAHESGCMTEVYSSAYMMIAANHASNCEQGCFHVRSSLPSTKIHIPGHGEADAQLLKLEMEYKQHPNFPAHPLSMRGWALQERVLANRIVHYNDDQMYFECKKGIAGENGSWLPFRYCNLQAVFEAPDPDGNKAPLRKEWDHIVSTYGRRQLTKPTDKLPALSGLAGIFSKKLAEPYIAGLWAGDLLASLAWQVPTSITPPDFDEYTGPSWSWAGFAGPTHVSGREDWTDIARVVDWHVSLRHEDSPFGEVTAASLRIEGPLVKLRHSPVADAEHEARLARMDKVPLPRVVTGYSDDDYGHIVSMDYRVSDEIHKSKLWDMHLLLLGMAEWQQTVPPPRTDPRPGCEGNTETIFYGLVLVPEDTAGLTMKRVGVLVFKDGGEAHRIIEDEASKQITTLV</sequence>
<comment type="caution">
    <text evidence="1">The sequence shown here is derived from an EMBL/GenBank/DDBJ whole genome shotgun (WGS) entry which is preliminary data.</text>
</comment>
<name>A0ACC1QUU7_9HYPO</name>
<evidence type="ECO:0000313" key="1">
    <source>
        <dbReference type="EMBL" id="KAJ3490703.1"/>
    </source>
</evidence>
<dbReference type="Proteomes" id="UP001148737">
    <property type="component" value="Unassembled WGS sequence"/>
</dbReference>
<organism evidence="1 2">
    <name type="scientific">Lecanicillium saksenae</name>
    <dbReference type="NCBI Taxonomy" id="468837"/>
    <lineage>
        <taxon>Eukaryota</taxon>
        <taxon>Fungi</taxon>
        <taxon>Dikarya</taxon>
        <taxon>Ascomycota</taxon>
        <taxon>Pezizomycotina</taxon>
        <taxon>Sordariomycetes</taxon>
        <taxon>Hypocreomycetidae</taxon>
        <taxon>Hypocreales</taxon>
        <taxon>Cordycipitaceae</taxon>
        <taxon>Lecanicillium</taxon>
    </lineage>
</organism>
<evidence type="ECO:0000313" key="2">
    <source>
        <dbReference type="Proteomes" id="UP001148737"/>
    </source>
</evidence>
<dbReference type="EMBL" id="JANAKD010000677">
    <property type="protein sequence ID" value="KAJ3490703.1"/>
    <property type="molecule type" value="Genomic_DNA"/>
</dbReference>
<keyword evidence="2" id="KW-1185">Reference proteome</keyword>
<accession>A0ACC1QUU7</accession>
<reference evidence="1" key="1">
    <citation type="submission" date="2022-07" db="EMBL/GenBank/DDBJ databases">
        <title>Genome Sequence of Lecanicillium saksenae.</title>
        <authorList>
            <person name="Buettner E."/>
        </authorList>
    </citation>
    <scope>NUCLEOTIDE SEQUENCE</scope>
    <source>
        <strain evidence="1">VT-O1</strain>
    </source>
</reference>
<proteinExistence type="predicted"/>
<protein>
    <submittedName>
        <fullName evidence="1">Uncharacterized protein</fullName>
    </submittedName>
</protein>